<evidence type="ECO:0000313" key="2">
    <source>
        <dbReference type="Proteomes" id="UP001196661"/>
    </source>
</evidence>
<dbReference type="EMBL" id="JADOER010000009">
    <property type="protein sequence ID" value="MBT9312691.1"/>
    <property type="molecule type" value="Genomic_DNA"/>
</dbReference>
<proteinExistence type="predicted"/>
<reference evidence="1 2" key="1">
    <citation type="journal article" date="2021" name="Mar. Drugs">
        <title>Genome Reduction and Secondary Metabolism of the Marine Sponge-Associated Cyanobacterium Leptothoe.</title>
        <authorList>
            <person name="Konstantinou D."/>
            <person name="Popin R.V."/>
            <person name="Fewer D.P."/>
            <person name="Sivonen K."/>
            <person name="Gkelis S."/>
        </authorList>
    </citation>
    <scope>NUCLEOTIDE SEQUENCE [LARGE SCALE GENOMIC DNA]</scope>
    <source>
        <strain evidence="1 2">TAU-MAC 1615</strain>
    </source>
</reference>
<evidence type="ECO:0000313" key="1">
    <source>
        <dbReference type="EMBL" id="MBT9312691.1"/>
    </source>
</evidence>
<evidence type="ECO:0008006" key="3">
    <source>
        <dbReference type="Google" id="ProtNLM"/>
    </source>
</evidence>
<gene>
    <name evidence="1" type="ORF">IXB28_10775</name>
</gene>
<accession>A0ABS5Y4Y8</accession>
<dbReference type="RefSeq" id="WP_215618583.1">
    <property type="nucleotide sequence ID" value="NZ_JADOER010000009.1"/>
</dbReference>
<name>A0ABS5Y4Y8_9CYAN</name>
<dbReference type="SUPFAM" id="SSF48239">
    <property type="entry name" value="Terpenoid cyclases/Protein prenyltransferases"/>
    <property type="match status" value="1"/>
</dbReference>
<protein>
    <recommendedName>
        <fullName evidence="3">Prenyltransferase</fullName>
    </recommendedName>
</protein>
<keyword evidence="2" id="KW-1185">Reference proteome</keyword>
<dbReference type="Proteomes" id="UP001196661">
    <property type="component" value="Unassembled WGS sequence"/>
</dbReference>
<organism evidence="1 2">
    <name type="scientific">Leptothoe kymatousa TAU-MAC 1615</name>
    <dbReference type="NCBI Taxonomy" id="2364775"/>
    <lineage>
        <taxon>Bacteria</taxon>
        <taxon>Bacillati</taxon>
        <taxon>Cyanobacteriota</taxon>
        <taxon>Cyanophyceae</taxon>
        <taxon>Nodosilineales</taxon>
        <taxon>Cymatolegaceae</taxon>
        <taxon>Leptothoe</taxon>
        <taxon>Leptothoe kymatousa</taxon>
    </lineage>
</organism>
<sequence length="268" mass="30364">MAILSAQDLQRAKTLIFEKGRLLERTLYGYMFESGDRNLCLKALLAYQNADGGFGNGLEPDVLCPASTPIGAESALFVLDMLDYDAPEVIGPLLGWLEAHQLESGEIDYPPATLADYPHQPWWNKPDCDRILVLASLLSQWQPERPNLFAKAQQYYEQSGPGEAFSFYSYPVFAYLARCGLDEKTFQGMVQQLPSILQENADHFPLFGRYWYHLKDFVAQDVLDQAAESVAMAIREDGGIVRLYVDLPWWQSIFTLDSLMLLKRSAYL</sequence>
<comment type="caution">
    <text evidence="1">The sequence shown here is derived from an EMBL/GenBank/DDBJ whole genome shotgun (WGS) entry which is preliminary data.</text>
</comment>
<dbReference type="Gene3D" id="1.50.10.20">
    <property type="match status" value="1"/>
</dbReference>
<dbReference type="InterPro" id="IPR008930">
    <property type="entry name" value="Terpenoid_cyclase/PrenylTrfase"/>
</dbReference>